<evidence type="ECO:0000313" key="3">
    <source>
        <dbReference type="EMBL" id="TGO46239.1"/>
    </source>
</evidence>
<feature type="signal peptide" evidence="1">
    <location>
        <begin position="1"/>
        <end position="29"/>
    </location>
</feature>
<dbReference type="OrthoDB" id="6132182at2759"/>
<feature type="chain" id="PRO_5021446021" description="Tyrosinase copper-binding domain-containing protein" evidence="1">
    <location>
        <begin position="30"/>
        <end position="162"/>
    </location>
</feature>
<proteinExistence type="predicted"/>
<dbReference type="SUPFAM" id="SSF48056">
    <property type="entry name" value="Di-copper centre-containing domain"/>
    <property type="match status" value="1"/>
</dbReference>
<evidence type="ECO:0000313" key="4">
    <source>
        <dbReference type="Proteomes" id="UP000297527"/>
    </source>
</evidence>
<keyword evidence="4" id="KW-1185">Reference proteome</keyword>
<dbReference type="Pfam" id="PF00264">
    <property type="entry name" value="Tyrosinase"/>
    <property type="match status" value="1"/>
</dbReference>
<dbReference type="AlphaFoldDB" id="A0A4Z1HBL5"/>
<evidence type="ECO:0000256" key="1">
    <source>
        <dbReference type="SAM" id="SignalP"/>
    </source>
</evidence>
<dbReference type="InterPro" id="IPR002227">
    <property type="entry name" value="Tyrosinase_Cu-bd"/>
</dbReference>
<protein>
    <recommendedName>
        <fullName evidence="2">Tyrosinase copper-binding domain-containing protein</fullName>
    </recommendedName>
</protein>
<evidence type="ECO:0000259" key="2">
    <source>
        <dbReference type="Pfam" id="PF00264"/>
    </source>
</evidence>
<dbReference type="GO" id="GO:0016491">
    <property type="term" value="F:oxidoreductase activity"/>
    <property type="evidence" value="ECO:0007669"/>
    <property type="project" value="InterPro"/>
</dbReference>
<dbReference type="InterPro" id="IPR008922">
    <property type="entry name" value="Di-copper_centre_dom_sf"/>
</dbReference>
<dbReference type="EMBL" id="PQXN01000334">
    <property type="protein sequence ID" value="TGO46239.1"/>
    <property type="molecule type" value="Genomic_DNA"/>
</dbReference>
<gene>
    <name evidence="3" type="ORF">BCON_0336g00050</name>
</gene>
<comment type="caution">
    <text evidence="3">The sequence shown here is derived from an EMBL/GenBank/DDBJ whole genome shotgun (WGS) entry which is preliminary data.</text>
</comment>
<keyword evidence="1" id="KW-0732">Signal</keyword>
<organism evidence="3 4">
    <name type="scientific">Botryotinia convoluta</name>
    <dbReference type="NCBI Taxonomy" id="54673"/>
    <lineage>
        <taxon>Eukaryota</taxon>
        <taxon>Fungi</taxon>
        <taxon>Dikarya</taxon>
        <taxon>Ascomycota</taxon>
        <taxon>Pezizomycotina</taxon>
        <taxon>Leotiomycetes</taxon>
        <taxon>Helotiales</taxon>
        <taxon>Sclerotiniaceae</taxon>
        <taxon>Botryotinia</taxon>
    </lineage>
</organism>
<sequence length="162" mass="17961">MFLKMRSGRAIASLRLIISLLARVDSVGASFSPIGVKTSIDAQTGAAPARRDILDLQNDVPTWSLYIEALISLQQVPKDGPLSWFQIAGIHVRPYYSWDSVSWNPAAPQMGHCTHDDVLFPIWYRPYLALYNQVLASNAQTIAATCTEASYTDVAANFRIPY</sequence>
<reference evidence="3 4" key="1">
    <citation type="submission" date="2017-12" db="EMBL/GenBank/DDBJ databases">
        <title>Comparative genomics of Botrytis spp.</title>
        <authorList>
            <person name="Valero-Jimenez C.A."/>
            <person name="Tapia P."/>
            <person name="Veloso J."/>
            <person name="Silva-Moreno E."/>
            <person name="Staats M."/>
            <person name="Valdes J.H."/>
            <person name="Van Kan J.A.L."/>
        </authorList>
    </citation>
    <scope>NUCLEOTIDE SEQUENCE [LARGE SCALE GENOMIC DNA]</scope>
    <source>
        <strain evidence="3 4">MUCL11595</strain>
    </source>
</reference>
<dbReference type="Gene3D" id="1.10.1280.10">
    <property type="entry name" value="Di-copper center containing domain from catechol oxidase"/>
    <property type="match status" value="1"/>
</dbReference>
<name>A0A4Z1HBL5_9HELO</name>
<feature type="domain" description="Tyrosinase copper-binding" evidence="2">
    <location>
        <begin position="82"/>
        <end position="162"/>
    </location>
</feature>
<dbReference type="Proteomes" id="UP000297527">
    <property type="component" value="Unassembled WGS sequence"/>
</dbReference>
<accession>A0A4Z1HBL5</accession>